<name>A0AAN9A9D5_HALRR</name>
<evidence type="ECO:0000256" key="1">
    <source>
        <dbReference type="SAM" id="SignalP"/>
    </source>
</evidence>
<evidence type="ECO:0000313" key="4">
    <source>
        <dbReference type="Proteomes" id="UP001381693"/>
    </source>
</evidence>
<feature type="signal peptide" evidence="1">
    <location>
        <begin position="1"/>
        <end position="25"/>
    </location>
</feature>
<feature type="chain" id="PRO_5043044399" description="Immunoglobulin I-set domain-containing protein" evidence="1">
    <location>
        <begin position="26"/>
        <end position="94"/>
    </location>
</feature>
<dbReference type="InterPro" id="IPR013098">
    <property type="entry name" value="Ig_I-set"/>
</dbReference>
<proteinExistence type="predicted"/>
<keyword evidence="4" id="KW-1185">Reference proteome</keyword>
<dbReference type="EMBL" id="JAXCGZ010011470">
    <property type="protein sequence ID" value="KAK7074737.1"/>
    <property type="molecule type" value="Genomic_DNA"/>
</dbReference>
<protein>
    <recommendedName>
        <fullName evidence="2">Immunoglobulin I-set domain-containing protein</fullName>
    </recommendedName>
</protein>
<evidence type="ECO:0000259" key="2">
    <source>
        <dbReference type="Pfam" id="PF07679"/>
    </source>
</evidence>
<gene>
    <name evidence="3" type="ORF">SK128_009422</name>
</gene>
<feature type="domain" description="Immunoglobulin I-set" evidence="2">
    <location>
        <begin position="27"/>
        <end position="73"/>
    </location>
</feature>
<keyword evidence="1" id="KW-0732">Signal</keyword>
<sequence length="94" mass="10507">MYAKIFHNSLIIIFLTLTQKPSVYSDGDRFQQIGTGPVYRLEIPNCRLEDTGAYSILAKNDHGDTRAVVSVQVYTKGNGNSSYQILSVMDIYNA</sequence>
<dbReference type="AlphaFoldDB" id="A0AAN9A9D5"/>
<dbReference type="InterPro" id="IPR013783">
    <property type="entry name" value="Ig-like_fold"/>
</dbReference>
<comment type="caution">
    <text evidence="3">The sequence shown here is derived from an EMBL/GenBank/DDBJ whole genome shotgun (WGS) entry which is preliminary data.</text>
</comment>
<dbReference type="Proteomes" id="UP001381693">
    <property type="component" value="Unassembled WGS sequence"/>
</dbReference>
<dbReference type="Gene3D" id="2.60.40.10">
    <property type="entry name" value="Immunoglobulins"/>
    <property type="match status" value="1"/>
</dbReference>
<accession>A0AAN9A9D5</accession>
<dbReference type="Pfam" id="PF07679">
    <property type="entry name" value="I-set"/>
    <property type="match status" value="1"/>
</dbReference>
<dbReference type="SUPFAM" id="SSF48726">
    <property type="entry name" value="Immunoglobulin"/>
    <property type="match status" value="1"/>
</dbReference>
<organism evidence="3 4">
    <name type="scientific">Halocaridina rubra</name>
    <name type="common">Hawaiian red shrimp</name>
    <dbReference type="NCBI Taxonomy" id="373956"/>
    <lineage>
        <taxon>Eukaryota</taxon>
        <taxon>Metazoa</taxon>
        <taxon>Ecdysozoa</taxon>
        <taxon>Arthropoda</taxon>
        <taxon>Crustacea</taxon>
        <taxon>Multicrustacea</taxon>
        <taxon>Malacostraca</taxon>
        <taxon>Eumalacostraca</taxon>
        <taxon>Eucarida</taxon>
        <taxon>Decapoda</taxon>
        <taxon>Pleocyemata</taxon>
        <taxon>Caridea</taxon>
        <taxon>Atyoidea</taxon>
        <taxon>Atyidae</taxon>
        <taxon>Halocaridina</taxon>
    </lineage>
</organism>
<dbReference type="InterPro" id="IPR036179">
    <property type="entry name" value="Ig-like_dom_sf"/>
</dbReference>
<reference evidence="3 4" key="1">
    <citation type="submission" date="2023-11" db="EMBL/GenBank/DDBJ databases">
        <title>Halocaridina rubra genome assembly.</title>
        <authorList>
            <person name="Smith C."/>
        </authorList>
    </citation>
    <scope>NUCLEOTIDE SEQUENCE [LARGE SCALE GENOMIC DNA]</scope>
    <source>
        <strain evidence="3">EP-1</strain>
        <tissue evidence="3">Whole</tissue>
    </source>
</reference>
<evidence type="ECO:0000313" key="3">
    <source>
        <dbReference type="EMBL" id="KAK7074737.1"/>
    </source>
</evidence>